<organism evidence="1 2">
    <name type="scientific">Tahibacter aquaticus</name>
    <dbReference type="NCBI Taxonomy" id="520092"/>
    <lineage>
        <taxon>Bacteria</taxon>
        <taxon>Pseudomonadati</taxon>
        <taxon>Pseudomonadota</taxon>
        <taxon>Gammaproteobacteria</taxon>
        <taxon>Lysobacterales</taxon>
        <taxon>Rhodanobacteraceae</taxon>
        <taxon>Tahibacter</taxon>
    </lineage>
</organism>
<dbReference type="SUPFAM" id="SSF46785">
    <property type="entry name" value="Winged helix' DNA-binding domain"/>
    <property type="match status" value="1"/>
</dbReference>
<dbReference type="Proteomes" id="UP000295293">
    <property type="component" value="Unassembled WGS sequence"/>
</dbReference>
<dbReference type="RefSeq" id="WP_133817884.1">
    <property type="nucleotide sequence ID" value="NZ_SNZH01000003.1"/>
</dbReference>
<keyword evidence="2" id="KW-1185">Reference proteome</keyword>
<gene>
    <name evidence="1" type="ORF">DFR29_103292</name>
</gene>
<name>A0A4V3DN19_9GAMM</name>
<evidence type="ECO:0000313" key="2">
    <source>
        <dbReference type="Proteomes" id="UP000295293"/>
    </source>
</evidence>
<dbReference type="InterPro" id="IPR036388">
    <property type="entry name" value="WH-like_DNA-bd_sf"/>
</dbReference>
<sequence>MATRASVSQTRQSLEEANIVATQEHPSDARQRHLVLTKGGSVLIRRLKPLWQAMDAAALEVAAAAGDVVAALDRLDAVLTRQSMFERIVEKLPGNGADSRTPRKKS</sequence>
<reference evidence="1 2" key="1">
    <citation type="submission" date="2019-03" db="EMBL/GenBank/DDBJ databases">
        <title>Genomic Encyclopedia of Type Strains, Phase IV (KMG-IV): sequencing the most valuable type-strain genomes for metagenomic binning, comparative biology and taxonomic classification.</title>
        <authorList>
            <person name="Goeker M."/>
        </authorList>
    </citation>
    <scope>NUCLEOTIDE SEQUENCE [LARGE SCALE GENOMIC DNA]</scope>
    <source>
        <strain evidence="1 2">DSM 21667</strain>
    </source>
</reference>
<dbReference type="Gene3D" id="1.10.10.10">
    <property type="entry name" value="Winged helix-like DNA-binding domain superfamily/Winged helix DNA-binding domain"/>
    <property type="match status" value="1"/>
</dbReference>
<dbReference type="EMBL" id="SNZH01000003">
    <property type="protein sequence ID" value="TDR46756.1"/>
    <property type="molecule type" value="Genomic_DNA"/>
</dbReference>
<protein>
    <submittedName>
        <fullName evidence="1">Uncharacterized protein</fullName>
    </submittedName>
</protein>
<evidence type="ECO:0000313" key="1">
    <source>
        <dbReference type="EMBL" id="TDR46756.1"/>
    </source>
</evidence>
<proteinExistence type="predicted"/>
<comment type="caution">
    <text evidence="1">The sequence shown here is derived from an EMBL/GenBank/DDBJ whole genome shotgun (WGS) entry which is preliminary data.</text>
</comment>
<dbReference type="InterPro" id="IPR036390">
    <property type="entry name" value="WH_DNA-bd_sf"/>
</dbReference>
<dbReference type="AlphaFoldDB" id="A0A4V3DN19"/>
<accession>A0A4V3DN19</accession>